<dbReference type="PROSITE" id="PS00455">
    <property type="entry name" value="AMP_BINDING"/>
    <property type="match status" value="2"/>
</dbReference>
<dbReference type="InterPro" id="IPR020845">
    <property type="entry name" value="AMP-binding_CS"/>
</dbReference>
<dbReference type="Proteomes" id="UP000093366">
    <property type="component" value="Unassembled WGS sequence"/>
</dbReference>
<name>A0A1C0TUS6_9GAMM</name>
<dbReference type="PROSITE" id="PS00012">
    <property type="entry name" value="PHOSPHOPANTETHEINE"/>
    <property type="match status" value="1"/>
</dbReference>
<feature type="domain" description="Carrier" evidence="4">
    <location>
        <begin position="1044"/>
        <end position="1099"/>
    </location>
</feature>
<dbReference type="GO" id="GO:0005737">
    <property type="term" value="C:cytoplasm"/>
    <property type="evidence" value="ECO:0007669"/>
    <property type="project" value="TreeGrafter"/>
</dbReference>
<dbReference type="Gene3D" id="3.30.300.30">
    <property type="match status" value="1"/>
</dbReference>
<evidence type="ECO:0000256" key="1">
    <source>
        <dbReference type="ARBA" id="ARBA00022450"/>
    </source>
</evidence>
<dbReference type="RefSeq" id="WP_065789062.1">
    <property type="nucleotide sequence ID" value="NZ_MAUJ01000001.1"/>
</dbReference>
<sequence length="1352" mass="152323">MFRNLVERLRYRAIEFPTELAIRDDCQSYSNEALWQKVNNRAVWFLEKGIKAQDKVAVCQPRNVDLVVSILALVSIRAVFVPIDRQLSHSAINSRLKKAQCKVFVSDKPPKFRMIGSTTVELAKEQKMAKPLSKCEPYRFGDLAYILFTSGSTGEPKGVMVKYDSMYRHLAWKTTVYPVASGSIELLKAPLSFDVSIRELFGFLFSKNALFILSDGEEKRPDILCKKISQLKLKEISVVPSFLFALVTYIDKFVHIDELASLQRVLVGGEVLPSSLVNTFIRIFGKNDVSLINLYGPTEATIEVTHFDCLSQAHTNTQSVPIGKPIYRDTLFILDVNGCPVRDGDIGELYIAGEQVALGYVGLEEETNKAFKTNWLSGKRTYKTGDLVKRLEDGHLVFCGRADRQVKVSGKIINLDHLARSLEPLLSEDDVRVIAHTNPEAHTAIHVFVQVNAINEGKVTPRDIQQHILQKAGVKIALNSMFAVIQWPSSQSGKCDLKSASNYTVPWPSSFGMQSDANYKVTGIVEQFETVVDAAPNRTALIFKNEKISYASLNAQVNRIAHCLRYEHNIGQDCIVAICASPSIALIAAILGVLKSGGAFISLNSGDKLQVQEAYTRLSECSAALLLTDKEHENSFIYPRLCIESLTLDNYLAKQNLPCVRTPKSLAYICYTSGSSSKAKGVMIEDFGLHHRLYQKQLRDPIRPTQGYLQLTTPQFDGAIWELFGWIYSSSFLVIIPEEARSNPDKVIHYISEYNIGEILMVPSQLHAFLTYVRNYNYENQLSVLTRIRVGGEAIQRDTIELFKQSDVKNKLCLVNNYGPTETTIDVSQSYLQDLDVHDRITVGRAHKGVELYVLNEQYKEVTKGELGQLAIGGIGLMRGYIKAHGLNQNPFCTHPYNMQAQLYLTGDLAYQTDSDEFVIEGRIDDQIKVHGQRVDLSELNTVFAEILPFDMFKVVTTSSHLGSHIVVFILNRAVNNVASLNMEEIKKLIRFKLPDHMIPKAYYCVEDFPTLESGKINRAALLSMHIARTNDEPHSHMVINFYEVVRRVFNLTTTPTADQTLEDLGADSVSIILLAAELKSHLGWQIELEVLTPDRRLESISKLHFSDVNRARYIKYNSHQLPPLFCFPPASGLGFCYQNLAKAQPKFSIIAFHFLESCGDIINIYCDDVIRLSQGDIHLLGFSGGGNLAMQVAQELKARGVEIKSLILIDAYIHTQQFKCLPSKISNMRDSLKAKVCEELKSSGLPLTALENRISAYYQFHWKSQIKGKKVNCPILQISTQQQVLLKEINDTPELGLLLHDRWSEWTEQTCIKKYIDTSHYELMNEPYIRAIGQFIDQFLMRENKDCGDAH</sequence>
<protein>
    <recommendedName>
        <fullName evidence="8">Carrier domain-containing protein</fullName>
    </recommendedName>
</protein>
<evidence type="ECO:0000313" key="6">
    <source>
        <dbReference type="EMBL" id="OCQ23076.1"/>
    </source>
</evidence>
<dbReference type="InterPro" id="IPR045851">
    <property type="entry name" value="AMP-bd_C_sf"/>
</dbReference>
<keyword evidence="1" id="KW-0596">Phosphopantetheine</keyword>
<dbReference type="Gene3D" id="3.40.50.12780">
    <property type="entry name" value="N-terminal domain of ligase-like"/>
    <property type="match status" value="2"/>
</dbReference>
<dbReference type="GO" id="GO:0043041">
    <property type="term" value="P:amino acid activation for nonribosomal peptide biosynthetic process"/>
    <property type="evidence" value="ECO:0007669"/>
    <property type="project" value="TreeGrafter"/>
</dbReference>
<dbReference type="Gene3D" id="1.10.1200.10">
    <property type="entry name" value="ACP-like"/>
    <property type="match status" value="1"/>
</dbReference>
<dbReference type="InterPro" id="IPR042099">
    <property type="entry name" value="ANL_N_sf"/>
</dbReference>
<dbReference type="InterPro" id="IPR001031">
    <property type="entry name" value="Thioesterase"/>
</dbReference>
<evidence type="ECO:0000259" key="5">
    <source>
        <dbReference type="Pfam" id="PF00975"/>
    </source>
</evidence>
<dbReference type="OrthoDB" id="9803968at2"/>
<evidence type="ECO:0000313" key="7">
    <source>
        <dbReference type="Proteomes" id="UP000093366"/>
    </source>
</evidence>
<dbReference type="GO" id="GO:0044550">
    <property type="term" value="P:secondary metabolite biosynthetic process"/>
    <property type="evidence" value="ECO:0007669"/>
    <property type="project" value="TreeGrafter"/>
</dbReference>
<evidence type="ECO:0000259" key="4">
    <source>
        <dbReference type="Pfam" id="PF00550"/>
    </source>
</evidence>
<feature type="domain" description="Thioesterase" evidence="5">
    <location>
        <begin position="1123"/>
        <end position="1326"/>
    </location>
</feature>
<feature type="domain" description="AMP-dependent synthetase/ligase" evidence="3">
    <location>
        <begin position="13"/>
        <end position="360"/>
    </location>
</feature>
<comment type="caution">
    <text evidence="6">The sequence shown here is derived from an EMBL/GenBank/DDBJ whole genome shotgun (WGS) entry which is preliminary data.</text>
</comment>
<gene>
    <name evidence="6" type="ORF">A7985_03745</name>
</gene>
<dbReference type="InterPro" id="IPR036736">
    <property type="entry name" value="ACP-like_sf"/>
</dbReference>
<dbReference type="SUPFAM" id="SSF56801">
    <property type="entry name" value="Acetyl-CoA synthetase-like"/>
    <property type="match status" value="2"/>
</dbReference>
<evidence type="ECO:0000259" key="3">
    <source>
        <dbReference type="Pfam" id="PF00501"/>
    </source>
</evidence>
<dbReference type="InterPro" id="IPR000873">
    <property type="entry name" value="AMP-dep_synth/lig_dom"/>
</dbReference>
<dbReference type="EMBL" id="MAUJ01000001">
    <property type="protein sequence ID" value="OCQ23076.1"/>
    <property type="molecule type" value="Genomic_DNA"/>
</dbReference>
<accession>A0A1C0TUS6</accession>
<dbReference type="PANTHER" id="PTHR45527">
    <property type="entry name" value="NONRIBOSOMAL PEPTIDE SYNTHETASE"/>
    <property type="match status" value="1"/>
</dbReference>
<dbReference type="InterPro" id="IPR006162">
    <property type="entry name" value="Ppantetheine_attach_site"/>
</dbReference>
<dbReference type="Pfam" id="PF00975">
    <property type="entry name" value="Thioesterase"/>
    <property type="match status" value="1"/>
</dbReference>
<evidence type="ECO:0000256" key="2">
    <source>
        <dbReference type="ARBA" id="ARBA00022553"/>
    </source>
</evidence>
<organism evidence="6 7">
    <name type="scientific">Pseudoalteromonas luteoviolacea</name>
    <dbReference type="NCBI Taxonomy" id="43657"/>
    <lineage>
        <taxon>Bacteria</taxon>
        <taxon>Pseudomonadati</taxon>
        <taxon>Pseudomonadota</taxon>
        <taxon>Gammaproteobacteria</taxon>
        <taxon>Alteromonadales</taxon>
        <taxon>Pseudoalteromonadaceae</taxon>
        <taxon>Pseudoalteromonas</taxon>
    </lineage>
</organism>
<dbReference type="InterPro" id="IPR029058">
    <property type="entry name" value="AB_hydrolase_fold"/>
</dbReference>
<dbReference type="GO" id="GO:0031177">
    <property type="term" value="F:phosphopantetheine binding"/>
    <property type="evidence" value="ECO:0007669"/>
    <property type="project" value="TreeGrafter"/>
</dbReference>
<dbReference type="PANTHER" id="PTHR45527:SF1">
    <property type="entry name" value="FATTY ACID SYNTHASE"/>
    <property type="match status" value="1"/>
</dbReference>
<keyword evidence="2" id="KW-0597">Phosphoprotein</keyword>
<dbReference type="Gene3D" id="3.40.50.1820">
    <property type="entry name" value="alpha/beta hydrolase"/>
    <property type="match status" value="1"/>
</dbReference>
<dbReference type="Pfam" id="PF00501">
    <property type="entry name" value="AMP-binding"/>
    <property type="match status" value="2"/>
</dbReference>
<proteinExistence type="predicted"/>
<feature type="domain" description="AMP-dependent synthetase/ligase" evidence="3">
    <location>
        <begin position="528"/>
        <end position="881"/>
    </location>
</feature>
<reference evidence="7" key="1">
    <citation type="submission" date="2016-07" db="EMBL/GenBank/DDBJ databases">
        <authorList>
            <person name="Florea S."/>
            <person name="Webb J.S."/>
            <person name="Jaromczyk J."/>
            <person name="Schardl C.L."/>
        </authorList>
    </citation>
    <scope>NUCLEOTIDE SEQUENCE [LARGE SCALE GENOMIC DNA]</scope>
    <source>
        <strain evidence="7">IPB1</strain>
    </source>
</reference>
<dbReference type="InterPro" id="IPR009081">
    <property type="entry name" value="PP-bd_ACP"/>
</dbReference>
<dbReference type="Pfam" id="PF00550">
    <property type="entry name" value="PP-binding"/>
    <property type="match status" value="1"/>
</dbReference>
<evidence type="ECO:0008006" key="8">
    <source>
        <dbReference type="Google" id="ProtNLM"/>
    </source>
</evidence>
<dbReference type="SUPFAM" id="SSF53474">
    <property type="entry name" value="alpha/beta-Hydrolases"/>
    <property type="match status" value="1"/>
</dbReference>